<dbReference type="OrthoDB" id="5444697at2"/>
<evidence type="ECO:0000313" key="2">
    <source>
        <dbReference type="EMBL" id="SEM71541.1"/>
    </source>
</evidence>
<organism evidence="2 3">
    <name type="scientific">Sphingomonas gellani</name>
    <dbReference type="NCBI Taxonomy" id="1166340"/>
    <lineage>
        <taxon>Bacteria</taxon>
        <taxon>Pseudomonadati</taxon>
        <taxon>Pseudomonadota</taxon>
        <taxon>Alphaproteobacteria</taxon>
        <taxon>Sphingomonadales</taxon>
        <taxon>Sphingomonadaceae</taxon>
        <taxon>Sphingomonas</taxon>
    </lineage>
</organism>
<feature type="transmembrane region" description="Helical" evidence="1">
    <location>
        <begin position="342"/>
        <end position="361"/>
    </location>
</feature>
<dbReference type="EMBL" id="FOCF01000002">
    <property type="protein sequence ID" value="SEM71541.1"/>
    <property type="molecule type" value="Genomic_DNA"/>
</dbReference>
<sequence length="374" mass="38821">MPGLSHGAADRFRRFVLPGLAFKAVVIGGGYATGREIAEFFLPAGPWGGLAAMLLATLIWAVVAAATFHLAHLIGARDYRTFFRALLGRGWVAFEAAYAAFVILILAVFGAAAGAIAAATLGAPPIAGTLALMAGIVACVAWGNAAVERVFVWVSAMLYATYAIFLVLALSGVGDRIAAAFAASPLPSGDWALGGITYAGYNIVGAVIVLPVTRHFRSGRDAVVAGLVAAPLAMLPALLFFAAMTAFLPQIAGAVLPSDYMLVRLGHPVFHLLFQAMIFAALLESGTGAVHAVNERIAHASGGRFVLGPGTRAVAALALLVPCMLLAERIGLVALIASGYRALAWVLILLYVLPLLLFVALRRGAPAPLSEMPR</sequence>
<evidence type="ECO:0000256" key="1">
    <source>
        <dbReference type="SAM" id="Phobius"/>
    </source>
</evidence>
<feature type="transmembrane region" description="Helical" evidence="1">
    <location>
        <begin position="150"/>
        <end position="171"/>
    </location>
</feature>
<keyword evidence="3" id="KW-1185">Reference proteome</keyword>
<feature type="transmembrane region" description="Helical" evidence="1">
    <location>
        <begin position="125"/>
        <end position="143"/>
    </location>
</feature>
<dbReference type="AlphaFoldDB" id="A0A1H8ALL9"/>
<accession>A0A1H8ALL9</accession>
<keyword evidence="1" id="KW-0472">Membrane</keyword>
<dbReference type="PANTHER" id="PTHR37814:SF1">
    <property type="entry name" value="MEMBRANE PROTEIN"/>
    <property type="match status" value="1"/>
</dbReference>
<feature type="transmembrane region" description="Helical" evidence="1">
    <location>
        <begin position="52"/>
        <end position="75"/>
    </location>
</feature>
<evidence type="ECO:0000313" key="3">
    <source>
        <dbReference type="Proteomes" id="UP000199206"/>
    </source>
</evidence>
<keyword evidence="1" id="KW-0812">Transmembrane</keyword>
<keyword evidence="1" id="KW-1133">Transmembrane helix</keyword>
<feature type="transmembrane region" description="Helical" evidence="1">
    <location>
        <begin position="314"/>
        <end position="336"/>
    </location>
</feature>
<proteinExistence type="predicted"/>
<feature type="transmembrane region" description="Helical" evidence="1">
    <location>
        <begin position="269"/>
        <end position="293"/>
    </location>
</feature>
<gene>
    <name evidence="2" type="ORF">SAMN05192583_0965</name>
</gene>
<protein>
    <submittedName>
        <fullName evidence="2">Uncharacterized membrane protein YkvI</fullName>
    </submittedName>
</protein>
<dbReference type="RefSeq" id="WP_093664347.1">
    <property type="nucleotide sequence ID" value="NZ_FOCF01000002.1"/>
</dbReference>
<dbReference type="Proteomes" id="UP000199206">
    <property type="component" value="Unassembled WGS sequence"/>
</dbReference>
<name>A0A1H8ALL9_9SPHN</name>
<feature type="transmembrane region" description="Helical" evidence="1">
    <location>
        <begin position="12"/>
        <end position="32"/>
    </location>
</feature>
<feature type="transmembrane region" description="Helical" evidence="1">
    <location>
        <begin position="96"/>
        <end position="119"/>
    </location>
</feature>
<dbReference type="InterPro" id="IPR038728">
    <property type="entry name" value="YkvI-like"/>
</dbReference>
<reference evidence="3" key="1">
    <citation type="submission" date="2016-10" db="EMBL/GenBank/DDBJ databases">
        <authorList>
            <person name="Varghese N."/>
            <person name="Submissions S."/>
        </authorList>
    </citation>
    <scope>NUCLEOTIDE SEQUENCE [LARGE SCALE GENOMIC DNA]</scope>
    <source>
        <strain evidence="3">S6-262</strain>
    </source>
</reference>
<dbReference type="PANTHER" id="PTHR37814">
    <property type="entry name" value="CONSERVED MEMBRANE PROTEIN"/>
    <property type="match status" value="1"/>
</dbReference>
<feature type="transmembrane region" description="Helical" evidence="1">
    <location>
        <begin position="222"/>
        <end position="249"/>
    </location>
</feature>
<dbReference type="STRING" id="1166340.SAMN05192583_0965"/>
<feature type="transmembrane region" description="Helical" evidence="1">
    <location>
        <begin position="191"/>
        <end position="210"/>
    </location>
</feature>